<name>A0ABV3ADC2_9ACTN</name>
<keyword evidence="2" id="KW-1185">Reference proteome</keyword>
<comment type="caution">
    <text evidence="1">The sequence shown here is derived from an EMBL/GenBank/DDBJ whole genome shotgun (WGS) entry which is preliminary data.</text>
</comment>
<protein>
    <submittedName>
        <fullName evidence="1">Uncharacterized protein</fullName>
    </submittedName>
</protein>
<accession>A0ABV3ADC2</accession>
<organism evidence="1 2">
    <name type="scientific">Streptomyces flaveolus</name>
    <dbReference type="NCBI Taxonomy" id="67297"/>
    <lineage>
        <taxon>Bacteria</taxon>
        <taxon>Bacillati</taxon>
        <taxon>Actinomycetota</taxon>
        <taxon>Actinomycetes</taxon>
        <taxon>Kitasatosporales</taxon>
        <taxon>Streptomycetaceae</taxon>
        <taxon>Streptomyces</taxon>
    </lineage>
</organism>
<evidence type="ECO:0000313" key="2">
    <source>
        <dbReference type="Proteomes" id="UP001551011"/>
    </source>
</evidence>
<gene>
    <name evidence="1" type="ORF">AB0H04_23985</name>
</gene>
<proteinExistence type="predicted"/>
<dbReference type="Proteomes" id="UP001551011">
    <property type="component" value="Unassembled WGS sequence"/>
</dbReference>
<dbReference type="RefSeq" id="WP_359258348.1">
    <property type="nucleotide sequence ID" value="NZ_JBFAEG010000017.1"/>
</dbReference>
<dbReference type="EMBL" id="JBFAEG010000017">
    <property type="protein sequence ID" value="MEU5709899.1"/>
    <property type="molecule type" value="Genomic_DNA"/>
</dbReference>
<evidence type="ECO:0000313" key="1">
    <source>
        <dbReference type="EMBL" id="MEU5709899.1"/>
    </source>
</evidence>
<reference evidence="1 2" key="1">
    <citation type="submission" date="2024-06" db="EMBL/GenBank/DDBJ databases">
        <title>The Natural Products Discovery Center: Release of the First 8490 Sequenced Strains for Exploring Actinobacteria Biosynthetic Diversity.</title>
        <authorList>
            <person name="Kalkreuter E."/>
            <person name="Kautsar S.A."/>
            <person name="Yang D."/>
            <person name="Bader C.D."/>
            <person name="Teijaro C.N."/>
            <person name="Fluegel L."/>
            <person name="Davis C.M."/>
            <person name="Simpson J.R."/>
            <person name="Lauterbach L."/>
            <person name="Steele A.D."/>
            <person name="Gui C."/>
            <person name="Meng S."/>
            <person name="Li G."/>
            <person name="Viehrig K."/>
            <person name="Ye F."/>
            <person name="Su P."/>
            <person name="Kiefer A.F."/>
            <person name="Nichols A."/>
            <person name="Cepeda A.J."/>
            <person name="Yan W."/>
            <person name="Fan B."/>
            <person name="Jiang Y."/>
            <person name="Adhikari A."/>
            <person name="Zheng C.-J."/>
            <person name="Schuster L."/>
            <person name="Cowan T.M."/>
            <person name="Smanski M.J."/>
            <person name="Chevrette M.G."/>
            <person name="De Carvalho L.P.S."/>
            <person name="Shen B."/>
        </authorList>
    </citation>
    <scope>NUCLEOTIDE SEQUENCE [LARGE SCALE GENOMIC DNA]</scope>
    <source>
        <strain evidence="1 2">NPDC020594</strain>
    </source>
</reference>
<sequence length="147" mass="15813">MRAHHARAAKALDARAEPGGEEFWGWAGRTLGAPARTTTGQAAWLRLVSAPEDKASGKLWDGALDAQHAFGDLDGHRPALLGVHDAFDDGTAYRAELSARVDEPVLSDDPILRQDPDLSDFWWEALAGTLEKLSATRPTVLPCVSST</sequence>